<reference evidence="5" key="1">
    <citation type="submission" date="2019-05" db="EMBL/GenBank/DDBJ databases">
        <title>Annotation for the trematode Fasciolopsis buski.</title>
        <authorList>
            <person name="Choi Y.-J."/>
        </authorList>
    </citation>
    <scope>NUCLEOTIDE SEQUENCE</scope>
    <source>
        <strain evidence="5">HT</strain>
        <tissue evidence="5">Whole worm</tissue>
    </source>
</reference>
<dbReference type="PROSITE" id="PS01179">
    <property type="entry name" value="PID"/>
    <property type="match status" value="1"/>
</dbReference>
<evidence type="ECO:0000256" key="3">
    <source>
        <dbReference type="SAM" id="MobiDB-lite"/>
    </source>
</evidence>
<evidence type="ECO:0000256" key="2">
    <source>
        <dbReference type="ARBA" id="ARBA00022553"/>
    </source>
</evidence>
<dbReference type="Gene3D" id="2.30.29.30">
    <property type="entry name" value="Pleckstrin-homology domain (PH domain)/Phosphotyrosine-binding domain (PTB)"/>
    <property type="match status" value="1"/>
</dbReference>
<name>A0A8E0VGP4_9TREM</name>
<keyword evidence="6" id="KW-1185">Reference proteome</keyword>
<accession>A0A8E0VGP4</accession>
<dbReference type="Proteomes" id="UP000728185">
    <property type="component" value="Unassembled WGS sequence"/>
</dbReference>
<dbReference type="Pfam" id="PF00640">
    <property type="entry name" value="PID"/>
    <property type="match status" value="1"/>
</dbReference>
<evidence type="ECO:0000256" key="1">
    <source>
        <dbReference type="ARBA" id="ARBA00022473"/>
    </source>
</evidence>
<dbReference type="AlphaFoldDB" id="A0A8E0VGP4"/>
<feature type="domain" description="PID" evidence="4">
    <location>
        <begin position="41"/>
        <end position="171"/>
    </location>
</feature>
<dbReference type="EMBL" id="LUCM01005500">
    <property type="protein sequence ID" value="KAA0192731.1"/>
    <property type="molecule type" value="Genomic_DNA"/>
</dbReference>
<proteinExistence type="predicted"/>
<evidence type="ECO:0000259" key="4">
    <source>
        <dbReference type="PROSITE" id="PS01179"/>
    </source>
</evidence>
<dbReference type="Pfam" id="PF06311">
    <property type="entry name" value="NumbF"/>
    <property type="match status" value="1"/>
</dbReference>
<dbReference type="InterPro" id="IPR010449">
    <property type="entry name" value="Numb_domain"/>
</dbReference>
<feature type="compositionally biased region" description="Polar residues" evidence="3">
    <location>
        <begin position="198"/>
        <end position="232"/>
    </location>
</feature>
<evidence type="ECO:0000313" key="5">
    <source>
        <dbReference type="EMBL" id="KAA0192731.1"/>
    </source>
</evidence>
<dbReference type="SUPFAM" id="SSF50729">
    <property type="entry name" value="PH domain-like"/>
    <property type="match status" value="1"/>
</dbReference>
<dbReference type="GO" id="GO:0005737">
    <property type="term" value="C:cytoplasm"/>
    <property type="evidence" value="ECO:0007669"/>
    <property type="project" value="TreeGrafter"/>
</dbReference>
<dbReference type="PANTHER" id="PTHR47368">
    <property type="entry name" value="NUMB"/>
    <property type="match status" value="1"/>
</dbReference>
<feature type="region of interest" description="Disordered" evidence="3">
    <location>
        <begin position="197"/>
        <end position="254"/>
    </location>
</feature>
<sequence length="665" mass="71239">MNGLRRTFSFRKKSKKRSDTAEGSKPQQWLDDEAKIKDGCCSFQVKYLGNIEVYESRGMQVCEEAIKALRKSKKKPQKAILYVSGDALRVSDDVSQHLIVDQTIEKVSFCAPDRGHEKGFAYICRDGATRRWMCHAFLAVKESGERLSHAVGCAFAICLEKKQKRERDALQSATSEDRSFTRVGSFRPASLAERLIDPQSTMLTEPLSSAGDTRQSANSVTQAQVSFSSPASPATLAGAIPRPRPSPSITNRQGSLRLFPKLHDVSPFKRDLSLRLEELPSNIQRLTRITNGDVIPEEPGTEVDESLSKLMSSLSTNSASLVQTPFPGAPTHVHSDPNSGELVRFSPTETTSGHTSPTSSLKTTIAVTATSSTATVTSAIKTSASLSPSFFIDPFSAAPFNPATIQQHQFGIHPSADLGPSNEVTKQVPVRTVTTTANAANSCEPTSPFLGGPPIAAPRPAQPFVTSPWHNGTVVHYPIPTVNSPNAIHAGSRVPMPLNAYQQPGSPQLSLGYPTYQTPVSQAPFGLSYPSAYTGPWSTSNTLNFSIPTSTTSAVTWPTPVTPSLLPPEPNRFADPFDVGWADRPTTVFSNPGLDTSSGAAVAVAHKPGNPFLTNLVTSSTAESTAGSNTNTEVDSLVPTLSSNQMNGHGTKIAVSSMTDVDPFS</sequence>
<dbReference type="InterPro" id="IPR016698">
    <property type="entry name" value="Numb/numb-like"/>
</dbReference>
<evidence type="ECO:0000313" key="6">
    <source>
        <dbReference type="Proteomes" id="UP000728185"/>
    </source>
</evidence>
<dbReference type="InterPro" id="IPR011993">
    <property type="entry name" value="PH-like_dom_sf"/>
</dbReference>
<dbReference type="InterPro" id="IPR006020">
    <property type="entry name" value="PTB/PI_dom"/>
</dbReference>
<organism evidence="5 6">
    <name type="scientific">Fasciolopsis buskii</name>
    <dbReference type="NCBI Taxonomy" id="27845"/>
    <lineage>
        <taxon>Eukaryota</taxon>
        <taxon>Metazoa</taxon>
        <taxon>Spiralia</taxon>
        <taxon>Lophotrochozoa</taxon>
        <taxon>Platyhelminthes</taxon>
        <taxon>Trematoda</taxon>
        <taxon>Digenea</taxon>
        <taxon>Plagiorchiida</taxon>
        <taxon>Echinostomata</taxon>
        <taxon>Echinostomatoidea</taxon>
        <taxon>Fasciolidae</taxon>
        <taxon>Fasciolopsis</taxon>
    </lineage>
</organism>
<keyword evidence="2" id="KW-0597">Phosphoprotein</keyword>
<comment type="caution">
    <text evidence="5">The sequence shown here is derived from an EMBL/GenBank/DDBJ whole genome shotgun (WGS) entry which is preliminary data.</text>
</comment>
<dbReference type="OrthoDB" id="10070446at2759"/>
<keyword evidence="1" id="KW-0217">Developmental protein</keyword>
<dbReference type="PANTHER" id="PTHR47368:SF2">
    <property type="entry name" value="PID DOMAIN-CONTAINING PROTEIN"/>
    <property type="match status" value="1"/>
</dbReference>
<dbReference type="SMART" id="SM00462">
    <property type="entry name" value="PTB"/>
    <property type="match status" value="1"/>
</dbReference>
<dbReference type="CDD" id="cd01268">
    <property type="entry name" value="PTB_Numb"/>
    <property type="match status" value="1"/>
</dbReference>
<protein>
    <submittedName>
        <fullName evidence="5">Cell polarity protein</fullName>
    </submittedName>
</protein>
<gene>
    <name evidence="5" type="ORF">FBUS_02442</name>
</gene>